<evidence type="ECO:0000313" key="1">
    <source>
        <dbReference type="EMBL" id="KAI3807362.1"/>
    </source>
</evidence>
<protein>
    <submittedName>
        <fullName evidence="1">Uncharacterized protein</fullName>
    </submittedName>
</protein>
<accession>A0ACB9IHS6</accession>
<sequence length="120" mass="13602">MAPTVFVIHFGLWPYPLLGYSTINIRLFSGLSSSSSDIEEVDVGNISLRLKLWETREERSPDAQKQLLDIFYQRRLDVGSGGGKSTPETIDLSSEIETWKQRLKSLAERDSEAQPEKTSR</sequence>
<gene>
    <name evidence="1" type="ORF">L1987_23289</name>
</gene>
<dbReference type="Proteomes" id="UP001056120">
    <property type="component" value="Linkage Group LG08"/>
</dbReference>
<proteinExistence type="predicted"/>
<name>A0ACB9IHS6_9ASTR</name>
<reference evidence="2" key="1">
    <citation type="journal article" date="2022" name="Mol. Ecol. Resour.">
        <title>The genomes of chicory, endive, great burdock and yacon provide insights into Asteraceae palaeo-polyploidization history and plant inulin production.</title>
        <authorList>
            <person name="Fan W."/>
            <person name="Wang S."/>
            <person name="Wang H."/>
            <person name="Wang A."/>
            <person name="Jiang F."/>
            <person name="Liu H."/>
            <person name="Zhao H."/>
            <person name="Xu D."/>
            <person name="Zhang Y."/>
        </authorList>
    </citation>
    <scope>NUCLEOTIDE SEQUENCE [LARGE SCALE GENOMIC DNA]</scope>
    <source>
        <strain evidence="2">cv. Yunnan</strain>
    </source>
</reference>
<reference evidence="1 2" key="2">
    <citation type="journal article" date="2022" name="Mol. Ecol. Resour.">
        <title>The genomes of chicory, endive, great burdock and yacon provide insights into Asteraceae paleo-polyploidization history and plant inulin production.</title>
        <authorList>
            <person name="Fan W."/>
            <person name="Wang S."/>
            <person name="Wang H."/>
            <person name="Wang A."/>
            <person name="Jiang F."/>
            <person name="Liu H."/>
            <person name="Zhao H."/>
            <person name="Xu D."/>
            <person name="Zhang Y."/>
        </authorList>
    </citation>
    <scope>NUCLEOTIDE SEQUENCE [LARGE SCALE GENOMIC DNA]</scope>
    <source>
        <strain evidence="2">cv. Yunnan</strain>
        <tissue evidence="1">Leaves</tissue>
    </source>
</reference>
<organism evidence="1 2">
    <name type="scientific">Smallanthus sonchifolius</name>
    <dbReference type="NCBI Taxonomy" id="185202"/>
    <lineage>
        <taxon>Eukaryota</taxon>
        <taxon>Viridiplantae</taxon>
        <taxon>Streptophyta</taxon>
        <taxon>Embryophyta</taxon>
        <taxon>Tracheophyta</taxon>
        <taxon>Spermatophyta</taxon>
        <taxon>Magnoliopsida</taxon>
        <taxon>eudicotyledons</taxon>
        <taxon>Gunneridae</taxon>
        <taxon>Pentapetalae</taxon>
        <taxon>asterids</taxon>
        <taxon>campanulids</taxon>
        <taxon>Asterales</taxon>
        <taxon>Asteraceae</taxon>
        <taxon>Asteroideae</taxon>
        <taxon>Heliantheae alliance</taxon>
        <taxon>Millerieae</taxon>
        <taxon>Smallanthus</taxon>
    </lineage>
</organism>
<comment type="caution">
    <text evidence="1">The sequence shown here is derived from an EMBL/GenBank/DDBJ whole genome shotgun (WGS) entry which is preliminary data.</text>
</comment>
<keyword evidence="2" id="KW-1185">Reference proteome</keyword>
<dbReference type="EMBL" id="CM042025">
    <property type="protein sequence ID" value="KAI3807362.1"/>
    <property type="molecule type" value="Genomic_DNA"/>
</dbReference>
<evidence type="ECO:0000313" key="2">
    <source>
        <dbReference type="Proteomes" id="UP001056120"/>
    </source>
</evidence>